<keyword evidence="2 5" id="KW-0545">Nucleotide biosynthesis</keyword>
<proteinExistence type="inferred from homology"/>
<comment type="subunit">
    <text evidence="5 7">Monomer.</text>
</comment>
<evidence type="ECO:0000256" key="3">
    <source>
        <dbReference type="ARBA" id="ARBA00022741"/>
    </source>
</evidence>
<evidence type="ECO:0000256" key="5">
    <source>
        <dbReference type="HAMAP-Rule" id="MF_00235"/>
    </source>
</evidence>
<dbReference type="EC" id="2.7.4.3" evidence="5 7"/>
<evidence type="ECO:0000256" key="7">
    <source>
        <dbReference type="RuleBase" id="RU003331"/>
    </source>
</evidence>
<feature type="region of interest" description="NMP" evidence="5">
    <location>
        <begin position="41"/>
        <end position="70"/>
    </location>
</feature>
<evidence type="ECO:0000256" key="4">
    <source>
        <dbReference type="ARBA" id="ARBA00022777"/>
    </source>
</evidence>
<organism evidence="8 9">
    <name type="scientific">Candidatus Sungbacteria bacterium RIFCSPLOWO2_12_FULL_41_11</name>
    <dbReference type="NCBI Taxonomy" id="1802286"/>
    <lineage>
        <taxon>Bacteria</taxon>
        <taxon>Candidatus Sungiibacteriota</taxon>
    </lineage>
</organism>
<dbReference type="GO" id="GO:0005737">
    <property type="term" value="C:cytoplasm"/>
    <property type="evidence" value="ECO:0007669"/>
    <property type="project" value="UniProtKB-SubCell"/>
</dbReference>
<dbReference type="SUPFAM" id="SSF52540">
    <property type="entry name" value="P-loop containing nucleoside triphosphate hydrolases"/>
    <property type="match status" value="1"/>
</dbReference>
<dbReference type="InterPro" id="IPR027417">
    <property type="entry name" value="P-loop_NTPase"/>
</dbReference>
<name>A0A1G2LQP0_9BACT</name>
<keyword evidence="4 5" id="KW-0418">Kinase</keyword>
<keyword evidence="1 5" id="KW-0808">Transferase</keyword>
<dbReference type="Pfam" id="PF00406">
    <property type="entry name" value="ADK"/>
    <property type="match status" value="1"/>
</dbReference>
<evidence type="ECO:0000313" key="9">
    <source>
        <dbReference type="Proteomes" id="UP000177171"/>
    </source>
</evidence>
<comment type="catalytic activity">
    <reaction evidence="5 7">
        <text>AMP + ATP = 2 ADP</text>
        <dbReference type="Rhea" id="RHEA:12973"/>
        <dbReference type="ChEBI" id="CHEBI:30616"/>
        <dbReference type="ChEBI" id="CHEBI:456215"/>
        <dbReference type="ChEBI" id="CHEBI:456216"/>
        <dbReference type="EC" id="2.7.4.3"/>
    </reaction>
</comment>
<evidence type="ECO:0000256" key="2">
    <source>
        <dbReference type="ARBA" id="ARBA00022727"/>
    </source>
</evidence>
<keyword evidence="5 7" id="KW-0067">ATP-binding</keyword>
<comment type="subcellular location">
    <subcellularLocation>
        <location evidence="5 7">Cytoplasm</location>
    </subcellularLocation>
</comment>
<dbReference type="InterPro" id="IPR000850">
    <property type="entry name" value="Adenylat/UMP-CMP_kin"/>
</dbReference>
<sequence>MIKPKFKNKEYVLLLIGPSGSGKGTQADFLKKRIPRLKIIRTGPMLKKLARRNTITAEFVLPYLKNGLLVPGWLASFTWMKVVFESVLSGENLLFDGAPRQVSEARLLDEVMNWHKKPLPRAIFLDIDRKESQRRLLLRGRSDDTNEAIKERLKFYYKNVIPVISYFKKNKRLIRVNGEQEPEKVAEDIRKALHI</sequence>
<dbReference type="GO" id="GO:0005524">
    <property type="term" value="F:ATP binding"/>
    <property type="evidence" value="ECO:0007669"/>
    <property type="project" value="UniProtKB-UniRule"/>
</dbReference>
<dbReference type="PRINTS" id="PR00094">
    <property type="entry name" value="ADENYLTKNASE"/>
</dbReference>
<dbReference type="GO" id="GO:0044209">
    <property type="term" value="P:AMP salvage"/>
    <property type="evidence" value="ECO:0007669"/>
    <property type="project" value="UniProtKB-UniRule"/>
</dbReference>
<dbReference type="UniPathway" id="UPA00588">
    <property type="reaction ID" value="UER00649"/>
</dbReference>
<evidence type="ECO:0000256" key="1">
    <source>
        <dbReference type="ARBA" id="ARBA00022679"/>
    </source>
</evidence>
<feature type="binding site" evidence="5">
    <location>
        <begin position="20"/>
        <end position="25"/>
    </location>
    <ligand>
        <name>ATP</name>
        <dbReference type="ChEBI" id="CHEBI:30616"/>
    </ligand>
</feature>
<keyword evidence="3 5" id="KW-0547">Nucleotide-binding</keyword>
<dbReference type="HAMAP" id="MF_00235">
    <property type="entry name" value="Adenylate_kinase_Adk"/>
    <property type="match status" value="1"/>
</dbReference>
<gene>
    <name evidence="5" type="primary">adk</name>
    <name evidence="8" type="ORF">A3G49_01705</name>
</gene>
<accession>A0A1G2LQP0</accession>
<feature type="binding site" evidence="5">
    <location>
        <begin position="68"/>
        <end position="70"/>
    </location>
    <ligand>
        <name>AMP</name>
        <dbReference type="ChEBI" id="CHEBI:456215"/>
    </ligand>
</feature>
<feature type="binding site" evidence="5">
    <location>
        <position position="42"/>
    </location>
    <ligand>
        <name>AMP</name>
        <dbReference type="ChEBI" id="CHEBI:456215"/>
    </ligand>
</feature>
<dbReference type="AlphaFoldDB" id="A0A1G2LQP0"/>
<comment type="caution">
    <text evidence="5">Lacks conserved residue(s) required for the propagation of feature annotation.</text>
</comment>
<protein>
    <recommendedName>
        <fullName evidence="5 7">Adenylate kinase</fullName>
        <shortName evidence="5">AK</shortName>
        <ecNumber evidence="5 7">2.7.4.3</ecNumber>
    </recommendedName>
    <alternativeName>
        <fullName evidence="5">ATP-AMP transphosphorylase</fullName>
    </alternativeName>
    <alternativeName>
        <fullName evidence="5">ATP:AMP phosphotransferase</fullName>
    </alternativeName>
    <alternativeName>
        <fullName evidence="5">Adenylate monophosphate kinase</fullName>
    </alternativeName>
</protein>
<feature type="binding site" evidence="5">
    <location>
        <position position="152"/>
    </location>
    <ligand>
        <name>AMP</name>
        <dbReference type="ChEBI" id="CHEBI:456215"/>
    </ligand>
</feature>
<dbReference type="Proteomes" id="UP000177171">
    <property type="component" value="Unassembled WGS sequence"/>
</dbReference>
<comment type="function">
    <text evidence="5">Catalyzes the reversible transfer of the terminal phosphate group between ATP and AMP. Plays an important role in cellular energy homeostasis and in adenine nucleotide metabolism.</text>
</comment>
<feature type="binding site" evidence="5">
    <location>
        <position position="141"/>
    </location>
    <ligand>
        <name>AMP</name>
        <dbReference type="ChEBI" id="CHEBI:456215"/>
    </ligand>
</feature>
<reference evidence="8 9" key="1">
    <citation type="journal article" date="2016" name="Nat. Commun.">
        <title>Thousands of microbial genomes shed light on interconnected biogeochemical processes in an aquifer system.</title>
        <authorList>
            <person name="Anantharaman K."/>
            <person name="Brown C.T."/>
            <person name="Hug L.A."/>
            <person name="Sharon I."/>
            <person name="Castelle C.J."/>
            <person name="Probst A.J."/>
            <person name="Thomas B.C."/>
            <person name="Singh A."/>
            <person name="Wilkins M.J."/>
            <person name="Karaoz U."/>
            <person name="Brodie E.L."/>
            <person name="Williams K.H."/>
            <person name="Hubbard S.S."/>
            <person name="Banfield J.F."/>
        </authorList>
    </citation>
    <scope>NUCLEOTIDE SEQUENCE [LARGE SCALE GENOMIC DNA]</scope>
</reference>
<dbReference type="PANTHER" id="PTHR23359">
    <property type="entry name" value="NUCLEOTIDE KINASE"/>
    <property type="match status" value="1"/>
</dbReference>
<evidence type="ECO:0000256" key="6">
    <source>
        <dbReference type="RuleBase" id="RU003330"/>
    </source>
</evidence>
<comment type="similarity">
    <text evidence="5 6">Belongs to the adenylate kinase family.</text>
</comment>
<comment type="domain">
    <text evidence="5">Consists of three domains, a large central CORE domain and two small peripheral domains, NMPbind and LID, which undergo movements during catalysis. The LID domain closes over the site of phosphoryl transfer upon ATP binding. Assembling and dissambling the active center during each catalytic cycle provides an effective means to prevent ATP hydrolysis.</text>
</comment>
<feature type="binding site" evidence="5">
    <location>
        <position position="180"/>
    </location>
    <ligand>
        <name>ATP</name>
        <dbReference type="ChEBI" id="CHEBI:30616"/>
    </ligand>
</feature>
<evidence type="ECO:0000313" key="8">
    <source>
        <dbReference type="EMBL" id="OHA13935.1"/>
    </source>
</evidence>
<comment type="pathway">
    <text evidence="5">Purine metabolism; AMP biosynthesis via salvage pathway; AMP from ADP: step 1/1.</text>
</comment>
<keyword evidence="5" id="KW-0963">Cytoplasm</keyword>
<dbReference type="GO" id="GO:0004017">
    <property type="term" value="F:AMP kinase activity"/>
    <property type="evidence" value="ECO:0007669"/>
    <property type="project" value="UniProtKB-UniRule"/>
</dbReference>
<feature type="binding site" evidence="5">
    <location>
        <position position="139"/>
    </location>
    <ligand>
        <name>ATP</name>
        <dbReference type="ChEBI" id="CHEBI:30616"/>
    </ligand>
</feature>
<dbReference type="CDD" id="cd01428">
    <property type="entry name" value="ADK"/>
    <property type="match status" value="1"/>
</dbReference>
<dbReference type="Gene3D" id="3.40.50.300">
    <property type="entry name" value="P-loop containing nucleotide triphosphate hydrolases"/>
    <property type="match status" value="1"/>
</dbReference>
<comment type="caution">
    <text evidence="8">The sequence shown here is derived from an EMBL/GenBank/DDBJ whole genome shotgun (WGS) entry which is preliminary data.</text>
</comment>
<dbReference type="EMBL" id="MHQY01000015">
    <property type="protein sequence ID" value="OHA13935.1"/>
    <property type="molecule type" value="Genomic_DNA"/>
</dbReference>